<reference evidence="6" key="3">
    <citation type="submission" date="2025-09" db="UniProtKB">
        <authorList>
            <consortium name="Ensembl"/>
        </authorList>
    </citation>
    <scope>IDENTIFICATION</scope>
</reference>
<sequence>MNRMDQEDMEGQEDPEHMEGQEGQEAHFRALNQRIFLWPRGLFSKKEVPSFFQKPKIVRGSLIFLAMFSFLVILIMYPQMLSKVADIQTSIQMLKGVLETAPPQTQMLSTCLEDASAEIQVLKKGLKNASAQIQMANSNEKNASAEIQMLKKGLENANAQTHMANRNLKNASDEIKKLKKDLESTNALNSEAQRLRRDLEKANGEIQKIMGSLVNTSSLNAEVQDLKEQLENLAAQRYQQGHQDPSTLGSLLQLIIQGWHFYEGKAYYFSDTKMTWEEAERFCVSHNSHLASVTSEREQEFLSKRTNGVYHWIGLTDKDTEGTWHWVDGTPYNESRAFWNKNQPDNWQYEKGLSEDCVHIQAKWNDMLCDQPYPWICKKVPELPGQHSQTWAGSPPAPILPSQGSQ</sequence>
<evidence type="ECO:0000256" key="4">
    <source>
        <dbReference type="SAM" id="Phobius"/>
    </source>
</evidence>
<protein>
    <recommendedName>
        <fullName evidence="5">C-type lectin domain-containing protein</fullName>
    </recommendedName>
</protein>
<dbReference type="Gene3D" id="1.20.5.170">
    <property type="match status" value="3"/>
</dbReference>
<dbReference type="Ensembl" id="ENSVURT00010000947.1">
    <property type="protein sequence ID" value="ENSVURP00010000817.1"/>
    <property type="gene ID" value="ENSVURG00010000714.1"/>
</dbReference>
<evidence type="ECO:0000256" key="3">
    <source>
        <dbReference type="SAM" id="MobiDB-lite"/>
    </source>
</evidence>
<feature type="compositionally biased region" description="Basic and acidic residues" evidence="3">
    <location>
        <begin position="14"/>
        <end position="23"/>
    </location>
</feature>
<gene>
    <name evidence="6" type="primary">LOC114026266</name>
</gene>
<dbReference type="RefSeq" id="XP_027695732.1">
    <property type="nucleotide sequence ID" value="XM_027839931.1"/>
</dbReference>
<reference evidence="7" key="1">
    <citation type="submission" date="2018-12" db="EMBL/GenBank/DDBJ databases">
        <authorList>
            <person name="Yazar S."/>
        </authorList>
    </citation>
    <scope>NUCLEOTIDE SEQUENCE [LARGE SCALE GENOMIC DNA]</scope>
</reference>
<dbReference type="STRING" id="29139.ENSVURP00010000817"/>
<dbReference type="OrthoDB" id="2142683at2759"/>
<dbReference type="InterPro" id="IPR016186">
    <property type="entry name" value="C-type_lectin-like/link_sf"/>
</dbReference>
<dbReference type="PROSITE" id="PS50041">
    <property type="entry name" value="C_TYPE_LECTIN_2"/>
    <property type="match status" value="1"/>
</dbReference>
<keyword evidence="1" id="KW-0430">Lectin</keyword>
<evidence type="ECO:0000259" key="5">
    <source>
        <dbReference type="PROSITE" id="PS50041"/>
    </source>
</evidence>
<dbReference type="Gene3D" id="3.10.100.10">
    <property type="entry name" value="Mannose-Binding Protein A, subunit A"/>
    <property type="match status" value="1"/>
</dbReference>
<evidence type="ECO:0000313" key="6">
    <source>
        <dbReference type="Ensembl" id="ENSVURP00010000817.1"/>
    </source>
</evidence>
<dbReference type="SUPFAM" id="SSF56436">
    <property type="entry name" value="C-type lectin-like"/>
    <property type="match status" value="1"/>
</dbReference>
<dbReference type="AlphaFoldDB" id="A0A4X2JUQ0"/>
<reference evidence="6" key="2">
    <citation type="submission" date="2025-08" db="UniProtKB">
        <authorList>
            <consortium name="Ensembl"/>
        </authorList>
    </citation>
    <scope>IDENTIFICATION</scope>
</reference>
<feature type="domain" description="C-type lectin" evidence="5">
    <location>
        <begin position="262"/>
        <end position="378"/>
    </location>
</feature>
<accession>A0A4X2JUQ0</accession>
<feature type="coiled-coil region" evidence="2">
    <location>
        <begin position="112"/>
        <end position="236"/>
    </location>
</feature>
<dbReference type="GO" id="GO:0030246">
    <property type="term" value="F:carbohydrate binding"/>
    <property type="evidence" value="ECO:0007669"/>
    <property type="project" value="UniProtKB-KW"/>
</dbReference>
<dbReference type="Proteomes" id="UP000314987">
    <property type="component" value="Unassembled WGS sequence"/>
</dbReference>
<dbReference type="SUPFAM" id="SSF57997">
    <property type="entry name" value="Tropomyosin"/>
    <property type="match status" value="1"/>
</dbReference>
<keyword evidence="4" id="KW-0812">Transmembrane</keyword>
<dbReference type="GeneID" id="114026266"/>
<feature type="region of interest" description="Disordered" evidence="3">
    <location>
        <begin position="1"/>
        <end position="23"/>
    </location>
</feature>
<keyword evidence="4" id="KW-0472">Membrane</keyword>
<dbReference type="InterPro" id="IPR033989">
    <property type="entry name" value="CD209-like_CTLD"/>
</dbReference>
<dbReference type="SMART" id="SM00034">
    <property type="entry name" value="CLECT"/>
    <property type="match status" value="1"/>
</dbReference>
<proteinExistence type="predicted"/>
<dbReference type="Pfam" id="PF00059">
    <property type="entry name" value="Lectin_C"/>
    <property type="match status" value="1"/>
</dbReference>
<keyword evidence="2" id="KW-0175">Coiled coil</keyword>
<dbReference type="OMA" id="KQEHMLE"/>
<evidence type="ECO:0000313" key="7">
    <source>
        <dbReference type="Proteomes" id="UP000314987"/>
    </source>
</evidence>
<evidence type="ECO:0000256" key="2">
    <source>
        <dbReference type="SAM" id="Coils"/>
    </source>
</evidence>
<dbReference type="InterPro" id="IPR016187">
    <property type="entry name" value="CTDL_fold"/>
</dbReference>
<feature type="region of interest" description="Disordered" evidence="3">
    <location>
        <begin position="386"/>
        <end position="406"/>
    </location>
</feature>
<keyword evidence="7" id="KW-1185">Reference proteome</keyword>
<dbReference type="InterPro" id="IPR050111">
    <property type="entry name" value="C-type_lectin/snaclec_domain"/>
</dbReference>
<dbReference type="GeneTree" id="ENSGT01030000234575"/>
<dbReference type="PANTHER" id="PTHR22803">
    <property type="entry name" value="MANNOSE, PHOSPHOLIPASE, LECTIN RECEPTOR RELATED"/>
    <property type="match status" value="1"/>
</dbReference>
<keyword evidence="4" id="KW-1133">Transmembrane helix</keyword>
<name>A0A4X2JUQ0_VOMUR</name>
<dbReference type="CDD" id="cd03590">
    <property type="entry name" value="CLECT_DC-SIGN_like"/>
    <property type="match status" value="1"/>
</dbReference>
<dbReference type="InterPro" id="IPR001304">
    <property type="entry name" value="C-type_lectin-like"/>
</dbReference>
<feature type="transmembrane region" description="Helical" evidence="4">
    <location>
        <begin position="62"/>
        <end position="80"/>
    </location>
</feature>
<evidence type="ECO:0000256" key="1">
    <source>
        <dbReference type="ARBA" id="ARBA00022734"/>
    </source>
</evidence>
<organism evidence="6 7">
    <name type="scientific">Vombatus ursinus</name>
    <name type="common">Common wombat</name>
    <dbReference type="NCBI Taxonomy" id="29139"/>
    <lineage>
        <taxon>Eukaryota</taxon>
        <taxon>Metazoa</taxon>
        <taxon>Chordata</taxon>
        <taxon>Craniata</taxon>
        <taxon>Vertebrata</taxon>
        <taxon>Euteleostomi</taxon>
        <taxon>Mammalia</taxon>
        <taxon>Metatheria</taxon>
        <taxon>Diprotodontia</taxon>
        <taxon>Vombatidae</taxon>
        <taxon>Vombatus</taxon>
    </lineage>
</organism>